<organism evidence="1 2">
    <name type="scientific">Cryptococcus wingfieldii CBS 7118</name>
    <dbReference type="NCBI Taxonomy" id="1295528"/>
    <lineage>
        <taxon>Eukaryota</taxon>
        <taxon>Fungi</taxon>
        <taxon>Dikarya</taxon>
        <taxon>Basidiomycota</taxon>
        <taxon>Agaricomycotina</taxon>
        <taxon>Tremellomycetes</taxon>
        <taxon>Tremellales</taxon>
        <taxon>Cryptococcaceae</taxon>
        <taxon>Cryptococcus</taxon>
    </lineage>
</organism>
<name>A0A1E3JMD8_9TREE</name>
<evidence type="ECO:0000313" key="2">
    <source>
        <dbReference type="Proteomes" id="UP000094819"/>
    </source>
</evidence>
<dbReference type="Proteomes" id="UP000094819">
    <property type="component" value="Unassembled WGS sequence"/>
</dbReference>
<comment type="caution">
    <text evidence="1">The sequence shown here is derived from an EMBL/GenBank/DDBJ whole genome shotgun (WGS) entry which is preliminary data.</text>
</comment>
<protein>
    <submittedName>
        <fullName evidence="1">Uncharacterized protein</fullName>
    </submittedName>
</protein>
<keyword evidence="2" id="KW-1185">Reference proteome</keyword>
<dbReference type="GeneID" id="30191958"/>
<gene>
    <name evidence="1" type="ORF">L198_02745</name>
</gene>
<sequence>MTLSQTPQVVTIDASEPVEKIHEIIARDGGVIVSNLFSPELLKETEDALKPWFDKREGSSRIYGLLGKVPEPTIKALRLPIWQSVMAMLLNDEYFSYVGDKHLPQKS</sequence>
<evidence type="ECO:0000313" key="1">
    <source>
        <dbReference type="EMBL" id="ODO02014.1"/>
    </source>
</evidence>
<reference evidence="1 2" key="1">
    <citation type="submission" date="2016-06" db="EMBL/GenBank/DDBJ databases">
        <title>Evolution of pathogenesis and genome organization in the Tremellales.</title>
        <authorList>
            <person name="Cuomo C."/>
            <person name="Litvintseva A."/>
            <person name="Heitman J."/>
            <person name="Chen Y."/>
            <person name="Sun S."/>
            <person name="Springer D."/>
            <person name="Dromer F."/>
            <person name="Young S."/>
            <person name="Zeng Q."/>
            <person name="Chapman S."/>
            <person name="Gujja S."/>
            <person name="Saif S."/>
            <person name="Birren B."/>
        </authorList>
    </citation>
    <scope>NUCLEOTIDE SEQUENCE [LARGE SCALE GENOMIC DNA]</scope>
    <source>
        <strain evidence="1 2">CBS 7118</strain>
    </source>
</reference>
<dbReference type="OrthoDB" id="445007at2759"/>
<accession>A0A1E3JMD8</accession>
<proteinExistence type="predicted"/>
<dbReference type="EMBL" id="AWGH01000006">
    <property type="protein sequence ID" value="ODO02014.1"/>
    <property type="molecule type" value="Genomic_DNA"/>
</dbReference>
<dbReference type="Gene3D" id="2.60.120.620">
    <property type="entry name" value="q2cbj1_9rhob like domain"/>
    <property type="match status" value="1"/>
</dbReference>
<dbReference type="AlphaFoldDB" id="A0A1E3JMD8"/>
<dbReference type="RefSeq" id="XP_019033266.1">
    <property type="nucleotide sequence ID" value="XM_019174887.1"/>
</dbReference>